<protein>
    <submittedName>
        <fullName evidence="1">Uncharacterized protein</fullName>
    </submittedName>
</protein>
<name>A0A376FLC9_ENTAS</name>
<gene>
    <name evidence="1" type="ORF">NCTC12123_05708</name>
</gene>
<dbReference type="AlphaFoldDB" id="A0A376FLC9"/>
<evidence type="ECO:0000313" key="1">
    <source>
        <dbReference type="EMBL" id="STD26671.1"/>
    </source>
</evidence>
<organism evidence="1 2">
    <name type="scientific">Enterobacter asburiae</name>
    <dbReference type="NCBI Taxonomy" id="61645"/>
    <lineage>
        <taxon>Bacteria</taxon>
        <taxon>Pseudomonadati</taxon>
        <taxon>Pseudomonadota</taxon>
        <taxon>Gammaproteobacteria</taxon>
        <taxon>Enterobacterales</taxon>
        <taxon>Enterobacteriaceae</taxon>
        <taxon>Enterobacter</taxon>
        <taxon>Enterobacter cloacae complex</taxon>
    </lineage>
</organism>
<accession>A0A376FLC9</accession>
<proteinExistence type="predicted"/>
<dbReference type="EMBL" id="UFYI01000007">
    <property type="protein sequence ID" value="STD26671.1"/>
    <property type="molecule type" value="Genomic_DNA"/>
</dbReference>
<evidence type="ECO:0000313" key="2">
    <source>
        <dbReference type="Proteomes" id="UP000255163"/>
    </source>
</evidence>
<dbReference type="Proteomes" id="UP000255163">
    <property type="component" value="Unassembled WGS sequence"/>
</dbReference>
<reference evidence="1 2" key="1">
    <citation type="submission" date="2018-06" db="EMBL/GenBank/DDBJ databases">
        <authorList>
            <consortium name="Pathogen Informatics"/>
            <person name="Doyle S."/>
        </authorList>
    </citation>
    <scope>NUCLEOTIDE SEQUENCE [LARGE SCALE GENOMIC DNA]</scope>
    <source>
        <strain evidence="1 2">NCTC12123</strain>
    </source>
</reference>
<sequence>MRAWPFATTNRALNQLWIFNHRLDQLSLGEAAVTQVKRLIQIFFLAHQLSCTAHSQHVQQLAGGFARQVGVSRYSTTSGSTPLDFSRLRGIRGSWSSEGCDKFLQRLS</sequence>